<protein>
    <recommendedName>
        <fullName evidence="2">histidine kinase</fullName>
        <ecNumber evidence="2">2.7.13.3</ecNumber>
    </recommendedName>
</protein>
<dbReference type="SMART" id="SM00091">
    <property type="entry name" value="PAS"/>
    <property type="match status" value="2"/>
</dbReference>
<dbReference type="InterPro" id="IPR013655">
    <property type="entry name" value="PAS_fold_3"/>
</dbReference>
<dbReference type="EMBL" id="RWIU01000002">
    <property type="protein sequence ID" value="RSK44173.1"/>
    <property type="molecule type" value="Genomic_DNA"/>
</dbReference>
<evidence type="ECO:0000259" key="6">
    <source>
        <dbReference type="PROSITE" id="PS50112"/>
    </source>
</evidence>
<dbReference type="SUPFAM" id="SSF55785">
    <property type="entry name" value="PYP-like sensor domain (PAS domain)"/>
    <property type="match status" value="2"/>
</dbReference>
<dbReference type="InterPro" id="IPR000014">
    <property type="entry name" value="PAS"/>
</dbReference>
<proteinExistence type="predicted"/>
<dbReference type="InterPro" id="IPR013656">
    <property type="entry name" value="PAS_4"/>
</dbReference>
<evidence type="ECO:0000256" key="3">
    <source>
        <dbReference type="ARBA" id="ARBA00022553"/>
    </source>
</evidence>
<keyword evidence="3" id="KW-0597">Phosphoprotein</keyword>
<evidence type="ECO:0000259" key="7">
    <source>
        <dbReference type="PROSITE" id="PS50113"/>
    </source>
</evidence>
<dbReference type="PANTHER" id="PTHR43304">
    <property type="entry name" value="PHYTOCHROME-LIKE PROTEIN CPH1"/>
    <property type="match status" value="1"/>
</dbReference>
<dbReference type="NCBIfam" id="TIGR00229">
    <property type="entry name" value="sensory_box"/>
    <property type="match status" value="1"/>
</dbReference>
<keyword evidence="9" id="KW-1185">Reference proteome</keyword>
<evidence type="ECO:0000256" key="1">
    <source>
        <dbReference type="ARBA" id="ARBA00000085"/>
    </source>
</evidence>
<dbReference type="Gene3D" id="3.30.450.20">
    <property type="entry name" value="PAS domain"/>
    <property type="match status" value="3"/>
</dbReference>
<evidence type="ECO:0000313" key="9">
    <source>
        <dbReference type="Proteomes" id="UP000270291"/>
    </source>
</evidence>
<dbReference type="RefSeq" id="WP_125436337.1">
    <property type="nucleotide sequence ID" value="NZ_RWIU01000002.1"/>
</dbReference>
<dbReference type="PANTHER" id="PTHR43304:SF1">
    <property type="entry name" value="PAC DOMAIN-CONTAINING PROTEIN"/>
    <property type="match status" value="1"/>
</dbReference>
<dbReference type="InterPro" id="IPR035965">
    <property type="entry name" value="PAS-like_dom_sf"/>
</dbReference>
<dbReference type="PROSITE" id="PS50112">
    <property type="entry name" value="PAS"/>
    <property type="match status" value="1"/>
</dbReference>
<gene>
    <name evidence="8" type="ORF">EI293_06430</name>
</gene>
<dbReference type="InterPro" id="IPR001610">
    <property type="entry name" value="PAC"/>
</dbReference>
<dbReference type="GO" id="GO:0004673">
    <property type="term" value="F:protein histidine kinase activity"/>
    <property type="evidence" value="ECO:0007669"/>
    <property type="project" value="UniProtKB-EC"/>
</dbReference>
<dbReference type="FunFam" id="3.30.450.20:FF:000099">
    <property type="entry name" value="Sensory box sensor histidine kinase"/>
    <property type="match status" value="1"/>
</dbReference>
<feature type="domain" description="PAS" evidence="6">
    <location>
        <begin position="152"/>
        <end position="223"/>
    </location>
</feature>
<dbReference type="AlphaFoldDB" id="A0A3R9MMU8"/>
<organism evidence="8 9">
    <name type="scientific">Hymenobacter perfusus</name>
    <dbReference type="NCBI Taxonomy" id="1236770"/>
    <lineage>
        <taxon>Bacteria</taxon>
        <taxon>Pseudomonadati</taxon>
        <taxon>Bacteroidota</taxon>
        <taxon>Cytophagia</taxon>
        <taxon>Cytophagales</taxon>
        <taxon>Hymenobacteraceae</taxon>
        <taxon>Hymenobacter</taxon>
    </lineage>
</organism>
<name>A0A3R9MMU8_9BACT</name>
<dbReference type="Proteomes" id="UP000270291">
    <property type="component" value="Unassembled WGS sequence"/>
</dbReference>
<dbReference type="SMART" id="SM00086">
    <property type="entry name" value="PAC"/>
    <property type="match status" value="1"/>
</dbReference>
<dbReference type="Pfam" id="PF08448">
    <property type="entry name" value="PAS_4"/>
    <property type="match status" value="2"/>
</dbReference>
<dbReference type="EC" id="2.7.13.3" evidence="2"/>
<dbReference type="Pfam" id="PF08447">
    <property type="entry name" value="PAS_3"/>
    <property type="match status" value="1"/>
</dbReference>
<dbReference type="CDD" id="cd00130">
    <property type="entry name" value="PAS"/>
    <property type="match status" value="1"/>
</dbReference>
<dbReference type="PROSITE" id="PS50113">
    <property type="entry name" value="PAC"/>
    <property type="match status" value="1"/>
</dbReference>
<reference evidence="8 9" key="1">
    <citation type="submission" date="2018-12" db="EMBL/GenBank/DDBJ databases">
        <authorList>
            <person name="Feng G."/>
            <person name="Zhu H."/>
        </authorList>
    </citation>
    <scope>NUCLEOTIDE SEQUENCE [LARGE SCALE GENOMIC DNA]</scope>
    <source>
        <strain evidence="8 9">LMG 26000</strain>
    </source>
</reference>
<feature type="domain" description="PAC" evidence="7">
    <location>
        <begin position="225"/>
        <end position="277"/>
    </location>
</feature>
<dbReference type="InterPro" id="IPR052162">
    <property type="entry name" value="Sensor_kinase/Photoreceptor"/>
</dbReference>
<evidence type="ECO:0000256" key="5">
    <source>
        <dbReference type="ARBA" id="ARBA00022777"/>
    </source>
</evidence>
<accession>A0A3R9MMU8</accession>
<dbReference type="InterPro" id="IPR000700">
    <property type="entry name" value="PAS-assoc_C"/>
</dbReference>
<dbReference type="OrthoDB" id="9766459at2"/>
<comment type="caution">
    <text evidence="8">The sequence shown here is derived from an EMBL/GenBank/DDBJ whole genome shotgun (WGS) entry which is preliminary data.</text>
</comment>
<keyword evidence="5" id="KW-0418">Kinase</keyword>
<evidence type="ECO:0000256" key="2">
    <source>
        <dbReference type="ARBA" id="ARBA00012438"/>
    </source>
</evidence>
<sequence length="434" mass="50365">MPAHAFSVDYQHLFHSLPDNFLLMAPDADATIVDNTDGHAAASLKNRADVVGRPLFEAYPATNEASAHIMRESHEHVRRYLEPHTMPLIRYDLARSEEQGGGLEEMYWEATHYPILDEQGQLQFILQRTQNVTERHLAELRSQQMQRELDEQQERTRFILEALPVMVWTNRPDGSTDYFNTRWLEFTGRSLVDTVGWNWTQDIHPDDIATVEKFWAKARLEGSELQTEYRLRRHNGQFRWVLVRALPRFAPDGQLLMWVGCGTDIHDQKLMVEELLEQNEQQAALSDQAYETFRQMQQQRETFYNLFMHTPALICILRGPEHRYEFVNPEYQKLFPNRDLVGYTVAEALPEIAEQGVLELLDKVYTTGTPFIGNEIPILLDWKNTGQVEPAYFNFTYQQFQEQGQTSGITVFAVNVTDLVMARKALENPGSDVR</sequence>
<evidence type="ECO:0000313" key="8">
    <source>
        <dbReference type="EMBL" id="RSK44173.1"/>
    </source>
</evidence>
<comment type="catalytic activity">
    <reaction evidence="1">
        <text>ATP + protein L-histidine = ADP + protein N-phospho-L-histidine.</text>
        <dbReference type="EC" id="2.7.13.3"/>
    </reaction>
</comment>
<keyword evidence="4" id="KW-0808">Transferase</keyword>
<evidence type="ECO:0000256" key="4">
    <source>
        <dbReference type="ARBA" id="ARBA00022679"/>
    </source>
</evidence>